<evidence type="ECO:0000256" key="1">
    <source>
        <dbReference type="SAM" id="MobiDB-lite"/>
    </source>
</evidence>
<accession>A0ABR2N5V5</accession>
<comment type="caution">
    <text evidence="2">The sequence shown here is derived from an EMBL/GenBank/DDBJ whole genome shotgun (WGS) entry which is preliminary data.</text>
</comment>
<gene>
    <name evidence="2" type="ORF">KSP40_PGU022268</name>
</gene>
<dbReference type="Proteomes" id="UP001412067">
    <property type="component" value="Unassembled WGS sequence"/>
</dbReference>
<proteinExistence type="predicted"/>
<name>A0ABR2N5V5_9ASPA</name>
<sequence length="169" mass="18948">MIQQTPDKIIVANPRINRSQGRSEAPARYWNTSSPFQPFHTPPPPPFRRRRRCLRNHRRTCPRWSGCAHPRQRIRSTPGDTGTPPAAAAGSSFLISATESLVSDAAVRRDSTQSRSAAPTRPVLPRWIARAAVEASLILERLTFAAVTARIKGYGEWPRRRESGRCSRV</sequence>
<keyword evidence="3" id="KW-1185">Reference proteome</keyword>
<organism evidence="2 3">
    <name type="scientific">Platanthera guangdongensis</name>
    <dbReference type="NCBI Taxonomy" id="2320717"/>
    <lineage>
        <taxon>Eukaryota</taxon>
        <taxon>Viridiplantae</taxon>
        <taxon>Streptophyta</taxon>
        <taxon>Embryophyta</taxon>
        <taxon>Tracheophyta</taxon>
        <taxon>Spermatophyta</taxon>
        <taxon>Magnoliopsida</taxon>
        <taxon>Liliopsida</taxon>
        <taxon>Asparagales</taxon>
        <taxon>Orchidaceae</taxon>
        <taxon>Orchidoideae</taxon>
        <taxon>Orchideae</taxon>
        <taxon>Orchidinae</taxon>
        <taxon>Platanthera</taxon>
    </lineage>
</organism>
<feature type="region of interest" description="Disordered" evidence="1">
    <location>
        <begin position="18"/>
        <end position="88"/>
    </location>
</feature>
<dbReference type="EMBL" id="JBBWWR010000001">
    <property type="protein sequence ID" value="KAK8971511.1"/>
    <property type="molecule type" value="Genomic_DNA"/>
</dbReference>
<feature type="compositionally biased region" description="Low complexity" evidence="1">
    <location>
        <begin position="76"/>
        <end position="88"/>
    </location>
</feature>
<feature type="compositionally biased region" description="Basic residues" evidence="1">
    <location>
        <begin position="47"/>
        <end position="61"/>
    </location>
</feature>
<protein>
    <submittedName>
        <fullName evidence="2">Uncharacterized protein</fullName>
    </submittedName>
</protein>
<reference evidence="2 3" key="1">
    <citation type="journal article" date="2022" name="Nat. Plants">
        <title>Genomes of leafy and leafless Platanthera orchids illuminate the evolution of mycoheterotrophy.</title>
        <authorList>
            <person name="Li M.H."/>
            <person name="Liu K.W."/>
            <person name="Li Z."/>
            <person name="Lu H.C."/>
            <person name="Ye Q.L."/>
            <person name="Zhang D."/>
            <person name="Wang J.Y."/>
            <person name="Li Y.F."/>
            <person name="Zhong Z.M."/>
            <person name="Liu X."/>
            <person name="Yu X."/>
            <person name="Liu D.K."/>
            <person name="Tu X.D."/>
            <person name="Liu B."/>
            <person name="Hao Y."/>
            <person name="Liao X.Y."/>
            <person name="Jiang Y.T."/>
            <person name="Sun W.H."/>
            <person name="Chen J."/>
            <person name="Chen Y.Q."/>
            <person name="Ai Y."/>
            <person name="Zhai J.W."/>
            <person name="Wu S.S."/>
            <person name="Zhou Z."/>
            <person name="Hsiao Y.Y."/>
            <person name="Wu W.L."/>
            <person name="Chen Y.Y."/>
            <person name="Lin Y.F."/>
            <person name="Hsu J.L."/>
            <person name="Li C.Y."/>
            <person name="Wang Z.W."/>
            <person name="Zhao X."/>
            <person name="Zhong W.Y."/>
            <person name="Ma X.K."/>
            <person name="Ma L."/>
            <person name="Huang J."/>
            <person name="Chen G.Z."/>
            <person name="Huang M.Z."/>
            <person name="Huang L."/>
            <person name="Peng D.H."/>
            <person name="Luo Y.B."/>
            <person name="Zou S.Q."/>
            <person name="Chen S.P."/>
            <person name="Lan S."/>
            <person name="Tsai W.C."/>
            <person name="Van de Peer Y."/>
            <person name="Liu Z.J."/>
        </authorList>
    </citation>
    <scope>NUCLEOTIDE SEQUENCE [LARGE SCALE GENOMIC DNA]</scope>
    <source>
        <strain evidence="2">Lor288</strain>
    </source>
</reference>
<evidence type="ECO:0000313" key="3">
    <source>
        <dbReference type="Proteomes" id="UP001412067"/>
    </source>
</evidence>
<evidence type="ECO:0000313" key="2">
    <source>
        <dbReference type="EMBL" id="KAK8971511.1"/>
    </source>
</evidence>